<dbReference type="AlphaFoldDB" id="A0A8D9JSM5"/>
<dbReference type="GO" id="GO:0016765">
    <property type="term" value="F:transferase activity, transferring alkyl or aryl (other than methyl) groups"/>
    <property type="evidence" value="ECO:0007669"/>
    <property type="project" value="InterPro"/>
</dbReference>
<evidence type="ECO:0000313" key="3">
    <source>
        <dbReference type="EMBL" id="CEI58802.1"/>
    </source>
</evidence>
<keyword evidence="2" id="KW-0175">Coiled coil</keyword>
<dbReference type="InterPro" id="IPR019845">
    <property type="entry name" value="Squalene/phytoene_synthase_CS"/>
</dbReference>
<protein>
    <submittedName>
        <fullName evidence="3">Phytoene synthase</fullName>
        <ecNumber evidence="3">2.5.1.32</ecNumber>
    </submittedName>
</protein>
<evidence type="ECO:0000256" key="1">
    <source>
        <dbReference type="ARBA" id="ARBA00022679"/>
    </source>
</evidence>
<dbReference type="EMBL" id="LN649255">
    <property type="protein sequence ID" value="CEI58802.1"/>
    <property type="molecule type" value="Genomic_DNA"/>
</dbReference>
<gene>
    <name evidence="3" type="primary">crtB</name>
    <name evidence="3" type="ORF">PAD_238</name>
</gene>
<dbReference type="Pfam" id="PF00494">
    <property type="entry name" value="SQS_PSY"/>
    <property type="match status" value="1"/>
</dbReference>
<evidence type="ECO:0000313" key="4">
    <source>
        <dbReference type="Proteomes" id="UP000032800"/>
    </source>
</evidence>
<dbReference type="PANTHER" id="PTHR31480">
    <property type="entry name" value="BIFUNCTIONAL LYCOPENE CYCLASE/PHYTOENE SYNTHASE"/>
    <property type="match status" value="1"/>
</dbReference>
<evidence type="ECO:0000256" key="2">
    <source>
        <dbReference type="SAM" id="Coils"/>
    </source>
</evidence>
<dbReference type="EC" id="2.5.1.32" evidence="3"/>
<dbReference type="InterPro" id="IPR002060">
    <property type="entry name" value="Squ/phyt_synthse"/>
</dbReference>
<dbReference type="Gene3D" id="1.10.600.10">
    <property type="entry name" value="Farnesyl Diphosphate Synthase"/>
    <property type="match status" value="1"/>
</dbReference>
<dbReference type="SUPFAM" id="SSF48576">
    <property type="entry name" value="Terpenoid synthases"/>
    <property type="match status" value="1"/>
</dbReference>
<dbReference type="Proteomes" id="UP000032800">
    <property type="component" value="Chromosome I"/>
</dbReference>
<feature type="coiled-coil region" evidence="2">
    <location>
        <begin position="54"/>
        <end position="92"/>
    </location>
</feature>
<proteinExistence type="predicted"/>
<dbReference type="SFLD" id="SFLDG01018">
    <property type="entry name" value="Squalene/Phytoene_Synthase_Lik"/>
    <property type="match status" value="1"/>
</dbReference>
<dbReference type="GO" id="GO:0008299">
    <property type="term" value="P:isoprenoid biosynthetic process"/>
    <property type="evidence" value="ECO:0007669"/>
    <property type="project" value="UniProtKB-ARBA"/>
</dbReference>
<keyword evidence="1 3" id="KW-0808">Transferase</keyword>
<name>A0A8D9JSM5_9GAMM</name>
<reference evidence="3 4" key="1">
    <citation type="journal article" date="2015" name="Genome Biol. Evol.">
        <title>Genome evolution in the primary endosymbiont of whiteflies sheds light on their divergence.</title>
        <authorList>
            <person name="Santos-Garcia D."/>
            <person name="Vargas-Chavez C."/>
            <person name="Moya A."/>
            <person name="Latorre A."/>
            <person name="Silva"/>
            <person name="F J."/>
        </authorList>
    </citation>
    <scope>NUCLEOTIDE SEQUENCE [LARGE SCALE GENOMIC DNA]</scope>
    <source>
        <strain evidence="4">AD-VLC</strain>
    </source>
</reference>
<sequence length="286" mass="33864">MNKKILKSSNKIIKKYSKNFYFTSFFIIKKYSKYLKIIYFICRKLDEIADKNYLNSKKKSLKRLTVILKQIKNNSKQKLDKLSKLIKNLKKNKSINLNSFIDLINCLIKDIKYPANIKNEKELIYYCYGVAGTIGNIVLPFIKCSITNTIKAINLGIFLQMINIARDVLEDAFKGRRYLPACWVNNINAKEIIYLSNIPINKKHKLISSAIIRLLFLSEYYYIKGIKNIYKVNYINRIIITIISSIYYKININISNTKYYWIYKRIYISLYYKIFITLKTIIKSIC</sequence>
<dbReference type="InterPro" id="IPR008949">
    <property type="entry name" value="Isoprenoid_synthase_dom_sf"/>
</dbReference>
<organism evidence="3 4">
    <name type="scientific">Candidatus Portiera aleyrodidarum</name>
    <name type="common">primary endosymbiont of Bemisia tabaci</name>
    <dbReference type="NCBI Taxonomy" id="91844"/>
    <lineage>
        <taxon>Bacteria</taxon>
        <taxon>Pseudomonadati</taxon>
        <taxon>Pseudomonadota</taxon>
        <taxon>Gammaproteobacteria</taxon>
        <taxon>Candidatus Johnevansiales</taxon>
        <taxon>Candidatus Johnevansiaceae</taxon>
        <taxon>Candidatus Portiera</taxon>
    </lineage>
</organism>
<dbReference type="RefSeq" id="WP_219848640.1">
    <property type="nucleotide sequence ID" value="NZ_LN649255.1"/>
</dbReference>
<dbReference type="KEGG" id="plc:PAD_238"/>
<accession>A0A8D9JSM5</accession>
<dbReference type="PROSITE" id="PS01045">
    <property type="entry name" value="SQUALEN_PHYTOEN_SYN_2"/>
    <property type="match status" value="1"/>
</dbReference>
<dbReference type="SFLD" id="SFLDS00005">
    <property type="entry name" value="Isoprenoid_Synthase_Type_I"/>
    <property type="match status" value="1"/>
</dbReference>